<gene>
    <name evidence="1" type="ORF">HG66A1_59680</name>
</gene>
<name>A0A517PXM8_9PLAN</name>
<evidence type="ECO:0000313" key="2">
    <source>
        <dbReference type="Proteomes" id="UP000320421"/>
    </source>
</evidence>
<dbReference type="EMBL" id="CP036266">
    <property type="protein sequence ID" value="QDT24137.1"/>
    <property type="molecule type" value="Genomic_DNA"/>
</dbReference>
<organism evidence="1 2">
    <name type="scientific">Gimesia chilikensis</name>
    <dbReference type="NCBI Taxonomy" id="2605989"/>
    <lineage>
        <taxon>Bacteria</taxon>
        <taxon>Pseudomonadati</taxon>
        <taxon>Planctomycetota</taxon>
        <taxon>Planctomycetia</taxon>
        <taxon>Planctomycetales</taxon>
        <taxon>Planctomycetaceae</taxon>
        <taxon>Gimesia</taxon>
    </lineage>
</organism>
<dbReference type="RefSeq" id="WP_145192574.1">
    <property type="nucleotide sequence ID" value="NZ_CP036266.1"/>
</dbReference>
<evidence type="ECO:0000313" key="1">
    <source>
        <dbReference type="EMBL" id="QDT24137.1"/>
    </source>
</evidence>
<protein>
    <submittedName>
        <fullName evidence="1">Uncharacterized protein</fullName>
    </submittedName>
</protein>
<accession>A0A517PXM8</accession>
<sequence length="116" mass="13183">MSISKQELVERSQVILAHAWMVRTFIKHCDEVDDYPELMGITRAVFDASRALETRVDDPDAYLKMLRKKISRLRKATDQFALDAPEASLHTNFEQAVISMKGCTQALEALLADVEE</sequence>
<dbReference type="OrthoDB" id="281568at2"/>
<reference evidence="1 2" key="1">
    <citation type="submission" date="2019-02" db="EMBL/GenBank/DDBJ databases">
        <title>Deep-cultivation of Planctomycetes and their phenomic and genomic characterization uncovers novel biology.</title>
        <authorList>
            <person name="Wiegand S."/>
            <person name="Jogler M."/>
            <person name="Boedeker C."/>
            <person name="Pinto D."/>
            <person name="Vollmers J."/>
            <person name="Rivas-Marin E."/>
            <person name="Kohn T."/>
            <person name="Peeters S.H."/>
            <person name="Heuer A."/>
            <person name="Rast P."/>
            <person name="Oberbeckmann S."/>
            <person name="Bunk B."/>
            <person name="Jeske O."/>
            <person name="Meyerdierks A."/>
            <person name="Storesund J.E."/>
            <person name="Kallscheuer N."/>
            <person name="Luecker S."/>
            <person name="Lage O.M."/>
            <person name="Pohl T."/>
            <person name="Merkel B.J."/>
            <person name="Hornburger P."/>
            <person name="Mueller R.-W."/>
            <person name="Bruemmer F."/>
            <person name="Labrenz M."/>
            <person name="Spormann A.M."/>
            <person name="Op den Camp H."/>
            <person name="Overmann J."/>
            <person name="Amann R."/>
            <person name="Jetten M.S.M."/>
            <person name="Mascher T."/>
            <person name="Medema M.H."/>
            <person name="Devos D.P."/>
            <person name="Kaster A.-K."/>
            <person name="Ovreas L."/>
            <person name="Rohde M."/>
            <person name="Galperin M.Y."/>
            <person name="Jogler C."/>
        </authorList>
    </citation>
    <scope>NUCLEOTIDE SEQUENCE [LARGE SCALE GENOMIC DNA]</scope>
    <source>
        <strain evidence="1 2">HG66A1</strain>
    </source>
</reference>
<proteinExistence type="predicted"/>
<dbReference type="AlphaFoldDB" id="A0A517PXM8"/>
<dbReference type="Proteomes" id="UP000320421">
    <property type="component" value="Chromosome"/>
</dbReference>
<keyword evidence="2" id="KW-1185">Reference proteome</keyword>